<keyword evidence="2" id="KW-0548">Nucleotidyltransferase</keyword>
<dbReference type="Pfam" id="PF17917">
    <property type="entry name" value="RT_RNaseH"/>
    <property type="match status" value="1"/>
</dbReference>
<feature type="non-terminal residue" evidence="9">
    <location>
        <position position="1"/>
    </location>
</feature>
<dbReference type="GO" id="GO:0016787">
    <property type="term" value="F:hydrolase activity"/>
    <property type="evidence" value="ECO:0007669"/>
    <property type="project" value="UniProtKB-KW"/>
</dbReference>
<evidence type="ECO:0000256" key="5">
    <source>
        <dbReference type="ARBA" id="ARBA00022801"/>
    </source>
</evidence>
<keyword evidence="5" id="KW-0378">Hydrolase</keyword>
<evidence type="ECO:0000256" key="4">
    <source>
        <dbReference type="ARBA" id="ARBA00022759"/>
    </source>
</evidence>
<dbReference type="SUPFAM" id="SSF56672">
    <property type="entry name" value="DNA/RNA polymerases"/>
    <property type="match status" value="1"/>
</dbReference>
<dbReference type="Gene3D" id="3.30.70.270">
    <property type="match status" value="1"/>
</dbReference>
<keyword evidence="3" id="KW-0540">Nuclease</keyword>
<organism evidence="9 10">
    <name type="scientific">Rotaria sordida</name>
    <dbReference type="NCBI Taxonomy" id="392033"/>
    <lineage>
        <taxon>Eukaryota</taxon>
        <taxon>Metazoa</taxon>
        <taxon>Spiralia</taxon>
        <taxon>Gnathifera</taxon>
        <taxon>Rotifera</taxon>
        <taxon>Eurotatoria</taxon>
        <taxon>Bdelloidea</taxon>
        <taxon>Philodinida</taxon>
        <taxon>Philodinidae</taxon>
        <taxon>Rotaria</taxon>
    </lineage>
</organism>
<protein>
    <submittedName>
        <fullName evidence="9">Uncharacterized protein</fullName>
    </submittedName>
</protein>
<dbReference type="Gene3D" id="3.10.10.10">
    <property type="entry name" value="HIV Type 1 Reverse Transcriptase, subunit A, domain 1"/>
    <property type="match status" value="1"/>
</dbReference>
<dbReference type="PANTHER" id="PTHR37984:SF5">
    <property type="entry name" value="PROTEIN NYNRIN-LIKE"/>
    <property type="match status" value="1"/>
</dbReference>
<dbReference type="CDD" id="cd01647">
    <property type="entry name" value="RT_LTR"/>
    <property type="match status" value="1"/>
</dbReference>
<sequence length="329" mass="37831">IRPSYLPYTAPALLVPKHDGTWRMVVDYKKLNNVTIKDNHPLPNLEQAIQILGGGYKFFSKLDMKSGFWQIPIEEEDKHKTASIITEVAAPFHRVTNLTKPNRRQFVWGDVQKQAFLQLKELLIKSPLFLDFPNDNYSLILTTDASKVGIGGTLQQNIDGEIKNLYYHSQVTTSTQRRYDPIELEALGIWLCFQRMRSYLLGKSILIYTDHCALCKMMNSTVKNRRVDRISILLQEYNIEKIIYIKGQNNCLADYLSRHPIQYQEDIFDADYGINILFQGEPLEMVYVPKNNSQVVGAVITRSKMKQIAQQQDQIHTTIPSVTNDKSSS</sequence>
<dbReference type="PANTHER" id="PTHR37984">
    <property type="entry name" value="PROTEIN CBG26694"/>
    <property type="match status" value="1"/>
</dbReference>
<dbReference type="EMBL" id="CAJOBE010024246">
    <property type="protein sequence ID" value="CAF4261626.1"/>
    <property type="molecule type" value="Genomic_DNA"/>
</dbReference>
<reference evidence="9" key="1">
    <citation type="submission" date="2021-02" db="EMBL/GenBank/DDBJ databases">
        <authorList>
            <person name="Nowell W R."/>
        </authorList>
    </citation>
    <scope>NUCLEOTIDE SEQUENCE</scope>
</reference>
<feature type="domain" description="Reverse transcriptase RNase H-like" evidence="8">
    <location>
        <begin position="137"/>
        <end position="237"/>
    </location>
</feature>
<evidence type="ECO:0000256" key="3">
    <source>
        <dbReference type="ARBA" id="ARBA00022722"/>
    </source>
</evidence>
<evidence type="ECO:0000313" key="9">
    <source>
        <dbReference type="EMBL" id="CAF4261626.1"/>
    </source>
</evidence>
<keyword evidence="6" id="KW-0695">RNA-directed DNA polymerase</keyword>
<evidence type="ECO:0000313" key="10">
    <source>
        <dbReference type="Proteomes" id="UP000663874"/>
    </source>
</evidence>
<dbReference type="AlphaFoldDB" id="A0A820FAT2"/>
<keyword evidence="1" id="KW-0808">Transferase</keyword>
<feature type="non-terminal residue" evidence="9">
    <location>
        <position position="329"/>
    </location>
</feature>
<dbReference type="InterPro" id="IPR000477">
    <property type="entry name" value="RT_dom"/>
</dbReference>
<comment type="caution">
    <text evidence="9">The sequence shown here is derived from an EMBL/GenBank/DDBJ whole genome shotgun (WGS) entry which is preliminary data.</text>
</comment>
<evidence type="ECO:0000259" key="8">
    <source>
        <dbReference type="Pfam" id="PF17917"/>
    </source>
</evidence>
<dbReference type="InterPro" id="IPR041373">
    <property type="entry name" value="RT_RNaseH"/>
</dbReference>
<evidence type="ECO:0000256" key="2">
    <source>
        <dbReference type="ARBA" id="ARBA00022695"/>
    </source>
</evidence>
<evidence type="ECO:0000259" key="7">
    <source>
        <dbReference type="Pfam" id="PF00078"/>
    </source>
</evidence>
<dbReference type="CDD" id="cd09274">
    <property type="entry name" value="RNase_HI_RT_Ty3"/>
    <property type="match status" value="1"/>
</dbReference>
<dbReference type="Pfam" id="PF00078">
    <property type="entry name" value="RVT_1"/>
    <property type="match status" value="1"/>
</dbReference>
<dbReference type="InterPro" id="IPR043128">
    <property type="entry name" value="Rev_trsase/Diguanyl_cyclase"/>
</dbReference>
<dbReference type="GO" id="GO:0004519">
    <property type="term" value="F:endonuclease activity"/>
    <property type="evidence" value="ECO:0007669"/>
    <property type="project" value="UniProtKB-KW"/>
</dbReference>
<name>A0A820FAT2_9BILA</name>
<dbReference type="InterPro" id="IPR050951">
    <property type="entry name" value="Retrovirus_Pol_polyprotein"/>
</dbReference>
<accession>A0A820FAT2</accession>
<evidence type="ECO:0000256" key="6">
    <source>
        <dbReference type="ARBA" id="ARBA00022918"/>
    </source>
</evidence>
<dbReference type="Proteomes" id="UP000663874">
    <property type="component" value="Unassembled WGS sequence"/>
</dbReference>
<evidence type="ECO:0000256" key="1">
    <source>
        <dbReference type="ARBA" id="ARBA00022679"/>
    </source>
</evidence>
<gene>
    <name evidence="9" type="ORF">FNK824_LOCUS39096</name>
</gene>
<feature type="domain" description="Reverse transcriptase" evidence="7">
    <location>
        <begin position="15"/>
        <end position="87"/>
    </location>
</feature>
<dbReference type="InterPro" id="IPR043502">
    <property type="entry name" value="DNA/RNA_pol_sf"/>
</dbReference>
<dbReference type="GO" id="GO:0003964">
    <property type="term" value="F:RNA-directed DNA polymerase activity"/>
    <property type="evidence" value="ECO:0007669"/>
    <property type="project" value="UniProtKB-KW"/>
</dbReference>
<proteinExistence type="predicted"/>
<keyword evidence="4" id="KW-0255">Endonuclease</keyword>